<dbReference type="Proteomes" id="UP000054721">
    <property type="component" value="Unassembled WGS sequence"/>
</dbReference>
<comment type="similarity">
    <text evidence="4">Belongs to the PAR6 family.</text>
</comment>
<dbReference type="SMART" id="SM00666">
    <property type="entry name" value="PB1"/>
    <property type="match status" value="1"/>
</dbReference>
<feature type="domain" description="PDZ" evidence="13">
    <location>
        <begin position="374"/>
        <end position="467"/>
    </location>
</feature>
<sequence length="658" mass="74614">MVNMDPESTQAEELEVLRMIYLDELIFDDENYPAKFHIPVEAVTTDQFQCQAVKVECIIWFEYTSKYPEQEAPIFRIDSWSSNVTSAMVDQIQTCLENVVKQNFGTMMIYTLVDTLKARLYDLCEQLRNAQASAESGNKVEVGNCEQKKDVPLLDVNDEPLTVDPNSEDHDITKNYDHDVDEKRIPAKRCSCRNMALPSSPESLQNLPVATATTATPEAVAVSNDNSTPCALLVEVKSKFDAEFRRFSVDSVSAGSFEQFHKLVEQLHKLEEIPFTLCYNDPHGDLLPINNDENYRKALETARPLLRLLIQRKGESLAERYGYGTDSLKKRNRISRFLAGSTTVDRSYDISLPQDFRQVSAIIDVDVVPECHRRVRLCKHGSEKPLGFYIREGTSVRVTSQGLLKMPGIFISRLAAGGIAESTGLLAPNDEVLEVNGIEVAGKTLDQVTDMMIANASNLIITVRPADQRLTLARCAKNRGSAMSRESEARSSSVYASNDSDEEDQEDEVKDLLTSGQNACMIACTRRPMKMLVRCDRQNHHHYIICCNVNNNNDPLWTTNFHRMQQFSYIIRDHKKASECERLEIATRFAFPPALARRFGLLLLYFKFLFKPKFSIQSVIPVLNACGVLSIFDNEFDFKLLKTLSNWNRSCRWTETII</sequence>
<dbReference type="PANTHER" id="PTHR14102">
    <property type="entry name" value="PAR-6-RELATED"/>
    <property type="match status" value="1"/>
</dbReference>
<dbReference type="CDD" id="cd06718">
    <property type="entry name" value="PDZ_Par6-like"/>
    <property type="match status" value="1"/>
</dbReference>
<dbReference type="InterPro" id="IPR051741">
    <property type="entry name" value="PAR6_homolog"/>
</dbReference>
<dbReference type="InterPro" id="IPR053793">
    <property type="entry name" value="PB1-like"/>
</dbReference>
<keyword evidence="8" id="KW-0132">Cell division</keyword>
<dbReference type="Pfam" id="PF05773">
    <property type="entry name" value="RWD"/>
    <property type="match status" value="1"/>
</dbReference>
<dbReference type="SMART" id="SM00591">
    <property type="entry name" value="RWD"/>
    <property type="match status" value="1"/>
</dbReference>
<protein>
    <submittedName>
        <fullName evidence="16">Partitioning defective protein 6</fullName>
    </submittedName>
</protein>
<evidence type="ECO:0000256" key="7">
    <source>
        <dbReference type="ARBA" id="ARBA00022490"/>
    </source>
</evidence>
<evidence type="ECO:0000259" key="14">
    <source>
        <dbReference type="PROSITE" id="PS50908"/>
    </source>
</evidence>
<dbReference type="Pfam" id="PF00595">
    <property type="entry name" value="PDZ"/>
    <property type="match status" value="1"/>
</dbReference>
<dbReference type="SMART" id="SM00228">
    <property type="entry name" value="PDZ"/>
    <property type="match status" value="1"/>
</dbReference>
<evidence type="ECO:0000256" key="11">
    <source>
        <dbReference type="ARBA" id="ARBA00023306"/>
    </source>
</evidence>
<comment type="subcellular location">
    <subcellularLocation>
        <location evidence="2">Cell junction</location>
        <location evidence="2">Tight junction</location>
    </subcellularLocation>
    <subcellularLocation>
        <location evidence="1">Cell membrane</location>
    </subcellularLocation>
    <subcellularLocation>
        <location evidence="3">Cytoplasm</location>
    </subcellularLocation>
</comment>
<evidence type="ECO:0000259" key="15">
    <source>
        <dbReference type="PROSITE" id="PS51745"/>
    </source>
</evidence>
<evidence type="ECO:0000256" key="3">
    <source>
        <dbReference type="ARBA" id="ARBA00004496"/>
    </source>
</evidence>
<feature type="non-terminal residue" evidence="16">
    <location>
        <position position="658"/>
    </location>
</feature>
<evidence type="ECO:0000256" key="12">
    <source>
        <dbReference type="SAM" id="MobiDB-lite"/>
    </source>
</evidence>
<dbReference type="GO" id="GO:0007098">
    <property type="term" value="P:centrosome cycle"/>
    <property type="evidence" value="ECO:0007669"/>
    <property type="project" value="TreeGrafter"/>
</dbReference>
<dbReference type="InterPro" id="IPR000270">
    <property type="entry name" value="PB1_dom"/>
</dbReference>
<feature type="domain" description="RWD" evidence="14">
    <location>
        <begin position="12"/>
        <end position="123"/>
    </location>
</feature>
<keyword evidence="11" id="KW-0131">Cell cycle</keyword>
<evidence type="ECO:0000256" key="2">
    <source>
        <dbReference type="ARBA" id="ARBA00004435"/>
    </source>
</evidence>
<organism evidence="16 17">
    <name type="scientific">Trichinella nativa</name>
    <dbReference type="NCBI Taxonomy" id="6335"/>
    <lineage>
        <taxon>Eukaryota</taxon>
        <taxon>Metazoa</taxon>
        <taxon>Ecdysozoa</taxon>
        <taxon>Nematoda</taxon>
        <taxon>Enoplea</taxon>
        <taxon>Dorylaimia</taxon>
        <taxon>Trichinellida</taxon>
        <taxon>Trichinellidae</taxon>
        <taxon>Trichinella</taxon>
    </lineage>
</organism>
<dbReference type="PROSITE" id="PS50908">
    <property type="entry name" value="RWD"/>
    <property type="match status" value="1"/>
</dbReference>
<dbReference type="GO" id="GO:0005737">
    <property type="term" value="C:cytoplasm"/>
    <property type="evidence" value="ECO:0007669"/>
    <property type="project" value="UniProtKB-SubCell"/>
</dbReference>
<gene>
    <name evidence="16" type="primary">rhbdf1</name>
    <name evidence="16" type="ORF">T02_12477</name>
</gene>
<evidence type="ECO:0000256" key="9">
    <source>
        <dbReference type="ARBA" id="ARBA00022949"/>
    </source>
</evidence>
<comment type="caution">
    <text evidence="16">The sequence shown here is derived from an EMBL/GenBank/DDBJ whole genome shotgun (WGS) entry which is preliminary data.</text>
</comment>
<dbReference type="Pfam" id="PF00564">
    <property type="entry name" value="PB1"/>
    <property type="match status" value="1"/>
</dbReference>
<dbReference type="FunFam" id="2.30.42.10:FF:000030">
    <property type="entry name" value="Partitioning defective 6 homolog beta"/>
    <property type="match status" value="1"/>
</dbReference>
<dbReference type="Gene3D" id="3.10.110.10">
    <property type="entry name" value="Ubiquitin Conjugating Enzyme"/>
    <property type="match status" value="1"/>
</dbReference>
<dbReference type="InterPro" id="IPR034868">
    <property type="entry name" value="PB1_Par6"/>
</dbReference>
<dbReference type="InterPro" id="IPR006575">
    <property type="entry name" value="RWD_dom"/>
</dbReference>
<dbReference type="GO" id="GO:0005886">
    <property type="term" value="C:plasma membrane"/>
    <property type="evidence" value="ECO:0007669"/>
    <property type="project" value="UniProtKB-SubCell"/>
</dbReference>
<keyword evidence="5" id="KW-0796">Tight junction</keyword>
<evidence type="ECO:0000259" key="13">
    <source>
        <dbReference type="PROSITE" id="PS50106"/>
    </source>
</evidence>
<dbReference type="FunFam" id="3.10.20.90:FF:000031">
    <property type="entry name" value="Partitioning defective 6 homolog alpha"/>
    <property type="match status" value="1"/>
</dbReference>
<evidence type="ECO:0000313" key="17">
    <source>
        <dbReference type="Proteomes" id="UP000054721"/>
    </source>
</evidence>
<dbReference type="SUPFAM" id="SSF50156">
    <property type="entry name" value="PDZ domain-like"/>
    <property type="match status" value="1"/>
</dbReference>
<evidence type="ECO:0000256" key="4">
    <source>
        <dbReference type="ARBA" id="ARBA00008625"/>
    </source>
</evidence>
<proteinExistence type="inferred from homology"/>
<evidence type="ECO:0000256" key="1">
    <source>
        <dbReference type="ARBA" id="ARBA00004236"/>
    </source>
</evidence>
<accession>A0A0V1KNX4</accession>
<evidence type="ECO:0000256" key="8">
    <source>
        <dbReference type="ARBA" id="ARBA00022618"/>
    </source>
</evidence>
<dbReference type="InterPro" id="IPR016135">
    <property type="entry name" value="UBQ-conjugating_enzyme/RWD"/>
</dbReference>
<evidence type="ECO:0000256" key="5">
    <source>
        <dbReference type="ARBA" id="ARBA00022427"/>
    </source>
</evidence>
<dbReference type="CDD" id="cd06403">
    <property type="entry name" value="PB1_Par6"/>
    <property type="match status" value="1"/>
</dbReference>
<keyword evidence="10" id="KW-0472">Membrane</keyword>
<feature type="compositionally biased region" description="Acidic residues" evidence="12">
    <location>
        <begin position="499"/>
        <end position="509"/>
    </location>
</feature>
<reference evidence="16 17" key="1">
    <citation type="submission" date="2015-05" db="EMBL/GenBank/DDBJ databases">
        <title>Evolution of Trichinella species and genotypes.</title>
        <authorList>
            <person name="Korhonen P.K."/>
            <person name="Edoardo P."/>
            <person name="Giuseppe L.R."/>
            <person name="Gasser R.B."/>
        </authorList>
    </citation>
    <scope>NUCLEOTIDE SEQUENCE [LARGE SCALE GENOMIC DNA]</scope>
    <source>
        <strain evidence="16">ISS10</strain>
    </source>
</reference>
<dbReference type="Gene3D" id="3.10.20.90">
    <property type="entry name" value="Phosphatidylinositol 3-kinase Catalytic Subunit, Chain A, domain 1"/>
    <property type="match status" value="1"/>
</dbReference>
<dbReference type="SUPFAM" id="SSF54495">
    <property type="entry name" value="UBC-like"/>
    <property type="match status" value="1"/>
</dbReference>
<name>A0A0V1KNX4_9BILA</name>
<dbReference type="InterPro" id="IPR036034">
    <property type="entry name" value="PDZ_sf"/>
</dbReference>
<dbReference type="GO" id="GO:0005923">
    <property type="term" value="C:bicellular tight junction"/>
    <property type="evidence" value="ECO:0007669"/>
    <property type="project" value="UniProtKB-SubCell"/>
</dbReference>
<feature type="region of interest" description="Disordered" evidence="12">
    <location>
        <begin position="481"/>
        <end position="510"/>
    </location>
</feature>
<feature type="domain" description="PB1" evidence="15">
    <location>
        <begin position="233"/>
        <end position="313"/>
    </location>
</feature>
<evidence type="ECO:0000313" key="16">
    <source>
        <dbReference type="EMBL" id="KRZ48822.1"/>
    </source>
</evidence>
<evidence type="ECO:0000256" key="10">
    <source>
        <dbReference type="ARBA" id="ARBA00023136"/>
    </source>
</evidence>
<keyword evidence="9" id="KW-0965">Cell junction</keyword>
<dbReference type="Gene3D" id="2.30.42.10">
    <property type="match status" value="1"/>
</dbReference>
<dbReference type="SUPFAM" id="SSF54277">
    <property type="entry name" value="CAD &amp; PB1 domains"/>
    <property type="match status" value="1"/>
</dbReference>
<dbReference type="EMBL" id="JYDW01000361">
    <property type="protein sequence ID" value="KRZ48822.1"/>
    <property type="molecule type" value="Genomic_DNA"/>
</dbReference>
<keyword evidence="17" id="KW-1185">Reference proteome</keyword>
<keyword evidence="7" id="KW-0963">Cytoplasm</keyword>
<dbReference type="GO" id="GO:0051301">
    <property type="term" value="P:cell division"/>
    <property type="evidence" value="ECO:0007669"/>
    <property type="project" value="UniProtKB-KW"/>
</dbReference>
<dbReference type="OrthoDB" id="2146116at2759"/>
<dbReference type="AlphaFoldDB" id="A0A0V1KNX4"/>
<dbReference type="PROSITE" id="PS51745">
    <property type="entry name" value="PB1"/>
    <property type="match status" value="1"/>
</dbReference>
<dbReference type="PANTHER" id="PTHR14102:SF11">
    <property type="entry name" value="LD29223P"/>
    <property type="match status" value="1"/>
</dbReference>
<dbReference type="PROSITE" id="PS50106">
    <property type="entry name" value="PDZ"/>
    <property type="match status" value="1"/>
</dbReference>
<dbReference type="InterPro" id="IPR001478">
    <property type="entry name" value="PDZ"/>
</dbReference>
<keyword evidence="6" id="KW-1003">Cell membrane</keyword>
<evidence type="ECO:0000256" key="6">
    <source>
        <dbReference type="ARBA" id="ARBA00022475"/>
    </source>
</evidence>